<protein>
    <recommendedName>
        <fullName evidence="1">Peptidase C45 hydrolase domain-containing protein</fullName>
    </recommendedName>
</protein>
<name>N1PPW1_DOTSN</name>
<dbReference type="Pfam" id="PF03417">
    <property type="entry name" value="AAT"/>
    <property type="match status" value="1"/>
</dbReference>
<reference evidence="2 3" key="2">
    <citation type="journal article" date="2012" name="PLoS Pathog.">
        <title>Diverse lifestyles and strategies of plant pathogenesis encoded in the genomes of eighteen Dothideomycetes fungi.</title>
        <authorList>
            <person name="Ohm R.A."/>
            <person name="Feau N."/>
            <person name="Henrissat B."/>
            <person name="Schoch C.L."/>
            <person name="Horwitz B.A."/>
            <person name="Barry K.W."/>
            <person name="Condon B.J."/>
            <person name="Copeland A.C."/>
            <person name="Dhillon B."/>
            <person name="Glaser F."/>
            <person name="Hesse C.N."/>
            <person name="Kosti I."/>
            <person name="LaButti K."/>
            <person name="Lindquist E.A."/>
            <person name="Lucas S."/>
            <person name="Salamov A.A."/>
            <person name="Bradshaw R.E."/>
            <person name="Ciuffetti L."/>
            <person name="Hamelin R.C."/>
            <person name="Kema G.H.J."/>
            <person name="Lawrence C."/>
            <person name="Scott J.A."/>
            <person name="Spatafora J.W."/>
            <person name="Turgeon B.G."/>
            <person name="de Wit P.J.G.M."/>
            <person name="Zhong S."/>
            <person name="Goodwin S.B."/>
            <person name="Grigoriev I.V."/>
        </authorList>
    </citation>
    <scope>NUCLEOTIDE SEQUENCE [LARGE SCALE GENOMIC DNA]</scope>
    <source>
        <strain evidence="3">NZE10 / CBS 128990</strain>
    </source>
</reference>
<sequence>MGRTPEAQKMLRIHCSGTPHEIGFKHGQEAREPIVRTIVFYTGMFQHSCKKDWQQVQDLALRFEPSMRKNWPAYLEEMRGIAAGAQLPLSSILAINVRTEIAFGAFSDGCTALSWQTSNTSWLAQNWDWDSRQQENLIQLTIEQIDKPTIKMITEAGLIGKIGLNSAGVGVCLNAIKAKGMDPTRLPCHLGLRMVLESTSRDDAVKNLETYGIASPCHMLVADASGGIGLEWSSIDLKKIEMNSKQQVFHTNHYLTKHKGVHDEKWLKDSDFRVTRVEQLCGEIEGEPSYESILRIFQDTKNHPGSICRAAEEPNSSATLFNIIMALDIKVADVNVGRPDGNGEGIVLVL</sequence>
<feature type="domain" description="Peptidase C45 hydrolase" evidence="1">
    <location>
        <begin position="115"/>
        <end position="339"/>
    </location>
</feature>
<dbReference type="Gene3D" id="1.10.10.2120">
    <property type="match status" value="1"/>
</dbReference>
<evidence type="ECO:0000313" key="2">
    <source>
        <dbReference type="EMBL" id="EME44464.1"/>
    </source>
</evidence>
<dbReference type="OMA" id="IEFYACL"/>
<accession>N1PPW1</accession>
<dbReference type="PANTHER" id="PTHR34180:SF1">
    <property type="entry name" value="BETA-ALANYL-DOPAMINE_CARCININE HYDROLASE"/>
    <property type="match status" value="1"/>
</dbReference>
<dbReference type="HOGENOM" id="CLU_037787_1_0_1"/>
<dbReference type="PANTHER" id="PTHR34180">
    <property type="entry name" value="PEPTIDASE C45"/>
    <property type="match status" value="1"/>
</dbReference>
<gene>
    <name evidence="2" type="ORF">DOTSEDRAFT_152345</name>
</gene>
<reference evidence="3" key="1">
    <citation type="journal article" date="2012" name="PLoS Genet.">
        <title>The genomes of the fungal plant pathogens Cladosporium fulvum and Dothistroma septosporum reveal adaptation to different hosts and lifestyles but also signatures of common ancestry.</title>
        <authorList>
            <person name="de Wit P.J.G.M."/>
            <person name="van der Burgt A."/>
            <person name="Oekmen B."/>
            <person name="Stergiopoulos I."/>
            <person name="Abd-Elsalam K.A."/>
            <person name="Aerts A.L."/>
            <person name="Bahkali A.H."/>
            <person name="Beenen H.G."/>
            <person name="Chettri P."/>
            <person name="Cox M.P."/>
            <person name="Datema E."/>
            <person name="de Vries R.P."/>
            <person name="Dhillon B."/>
            <person name="Ganley A.R."/>
            <person name="Griffiths S.A."/>
            <person name="Guo Y."/>
            <person name="Hamelin R.C."/>
            <person name="Henrissat B."/>
            <person name="Kabir M.S."/>
            <person name="Jashni M.K."/>
            <person name="Kema G."/>
            <person name="Klaubauf S."/>
            <person name="Lapidus A."/>
            <person name="Levasseur A."/>
            <person name="Lindquist E."/>
            <person name="Mehrabi R."/>
            <person name="Ohm R.A."/>
            <person name="Owen T.J."/>
            <person name="Salamov A."/>
            <person name="Schwelm A."/>
            <person name="Schijlen E."/>
            <person name="Sun H."/>
            <person name="van den Burg H.A."/>
            <person name="van Ham R.C.H.J."/>
            <person name="Zhang S."/>
            <person name="Goodwin S.B."/>
            <person name="Grigoriev I.V."/>
            <person name="Collemare J."/>
            <person name="Bradshaw R.E."/>
        </authorList>
    </citation>
    <scope>NUCLEOTIDE SEQUENCE [LARGE SCALE GENOMIC DNA]</scope>
    <source>
        <strain evidence="3">NZE10 / CBS 128990</strain>
    </source>
</reference>
<evidence type="ECO:0000259" key="1">
    <source>
        <dbReference type="Pfam" id="PF03417"/>
    </source>
</evidence>
<dbReference type="InterPro" id="IPR005079">
    <property type="entry name" value="Peptidase_C45_hydrolase"/>
</dbReference>
<dbReference type="EMBL" id="KB446539">
    <property type="protein sequence ID" value="EME44464.1"/>
    <property type="molecule type" value="Genomic_DNA"/>
</dbReference>
<keyword evidence="3" id="KW-1185">Reference proteome</keyword>
<dbReference type="AlphaFoldDB" id="N1PPW1"/>
<dbReference type="InterPro" id="IPR047794">
    <property type="entry name" value="C45_proenzyme-like"/>
</dbReference>
<dbReference type="Proteomes" id="UP000016933">
    <property type="component" value="Unassembled WGS sequence"/>
</dbReference>
<dbReference type="Gene3D" id="3.60.60.10">
    <property type="entry name" value="Penicillin V Acylase, Chain A"/>
    <property type="match status" value="1"/>
</dbReference>
<dbReference type="eggNOG" id="ENOG502S05Z">
    <property type="taxonomic scope" value="Eukaryota"/>
</dbReference>
<dbReference type="STRING" id="675120.N1PPW1"/>
<proteinExistence type="predicted"/>
<evidence type="ECO:0000313" key="3">
    <source>
        <dbReference type="Proteomes" id="UP000016933"/>
    </source>
</evidence>
<feature type="non-terminal residue" evidence="2">
    <location>
        <position position="350"/>
    </location>
</feature>
<dbReference type="InterPro" id="IPR047801">
    <property type="entry name" value="Peptidase_C45"/>
</dbReference>
<dbReference type="NCBIfam" id="NF040521">
    <property type="entry name" value="C45_proenzyme"/>
    <property type="match status" value="1"/>
</dbReference>
<dbReference type="OrthoDB" id="189997at2759"/>
<organism evidence="2 3">
    <name type="scientific">Dothistroma septosporum (strain NZE10 / CBS 128990)</name>
    <name type="common">Red band needle blight fungus</name>
    <name type="synonym">Mycosphaerella pini</name>
    <dbReference type="NCBI Taxonomy" id="675120"/>
    <lineage>
        <taxon>Eukaryota</taxon>
        <taxon>Fungi</taxon>
        <taxon>Dikarya</taxon>
        <taxon>Ascomycota</taxon>
        <taxon>Pezizomycotina</taxon>
        <taxon>Dothideomycetes</taxon>
        <taxon>Dothideomycetidae</taxon>
        <taxon>Mycosphaerellales</taxon>
        <taxon>Mycosphaerellaceae</taxon>
        <taxon>Dothistroma</taxon>
    </lineage>
</organism>